<dbReference type="GO" id="GO:0030866">
    <property type="term" value="P:cortical actin cytoskeleton organization"/>
    <property type="evidence" value="ECO:0007669"/>
    <property type="project" value="TreeGrafter"/>
</dbReference>
<dbReference type="PANTHER" id="PTHR12093:SF10">
    <property type="entry name" value="MEMBRANE-ASSOCIATED PROTEIN HEM"/>
    <property type="match status" value="1"/>
</dbReference>
<dbReference type="AlphaFoldDB" id="A0AAD5U5I0"/>
<evidence type="ECO:0000313" key="2">
    <source>
        <dbReference type="EMBL" id="KAJ3225095.1"/>
    </source>
</evidence>
<name>A0AAD5U5I0_9FUNG</name>
<proteinExistence type="inferred from homology"/>
<dbReference type="PANTHER" id="PTHR12093">
    <property type="entry name" value="NCK-ASSOCIATED PROTEIN 1"/>
    <property type="match status" value="1"/>
</dbReference>
<dbReference type="GO" id="GO:0016477">
    <property type="term" value="P:cell migration"/>
    <property type="evidence" value="ECO:0007669"/>
    <property type="project" value="TreeGrafter"/>
</dbReference>
<dbReference type="Pfam" id="PF09735">
    <property type="entry name" value="Nckap1"/>
    <property type="match status" value="2"/>
</dbReference>
<comment type="similarity">
    <text evidence="1">Belongs to the HEM-1/HEM-2 family.</text>
</comment>
<sequence>MADIRWSDSLITLKQHSILLISCADNFKLNTFSEQTILEVVFNNTTISPDSQIERRNSFKPSFVTDQSYSQINKLFNKKFPELVDISKVSGYPIFLENATQISEELKEYYNVFSSVAEFSEIALPYLLQSSSVIRLDFEVNVDISNLFIELLINYFLVIYIYSTIGQDFKAILSAYSKVYTLLNTEAEPSWNKIVKFLNTFEKQPCQVIQDQLISISPKIAILISEYKNDMDLKLNLTGSGFRKFSPLTLATQQNGKKHDEKYLNGLSQMNRTYSILVIGILLCPSEILKQQTLVDLLKQALQYGYYIPIYGNEVFNVYGELDNFYKSSGKYSKIRSVISETFNATFQTSSSFHKERRDYLRLQLKQLVQLSDDEEILKLNFKLMVSALGFARDEIVWYFTHCDFDTGGKKNKLKKNLQGQQIDTNITELMFLNIFLRKKIKSKSKLIKTFYFLQIKTKLFPRVSVLLNEAKKNPDLKLDSQILLDGIIDSMDSLLLNEDWGFDFDNDAFEQNLLFEHFKETIEVSLQDQARYISVYASISEDFLQNISGVFSSECKQISITSAYYTSAIYSIIGQVGGIIAHDICISLLSLEKYLHTRESIYFHPNFSLNLNSVQKKKNSSKKVPVEKSVCIKPGTEINLKSPDKSVKLMETQKQILKNILYSLTTPNSITIANIEFCGEKFFTAAFASEFKKFLSINAFKSTDFPYAATTAGTPTSPIAGLFGECEMTMDIKRPSVFLLELKGYFSAAAWIEGFVNVKVTKQLKAELSYQTDPRLAKEAVESQPDMWNFINFSLNSNNSYKQQKKEKLSRATNFSPSVLLIYTYWYVELLSTKMHSASIVLSSDKSILFSKASPQIHVEQYTDFTELCALCEITGPQGINFLDERLLVTVVQLAIIIKEVLAQNQDSLENLKKFWFDEIKSVDLIKKLKMIKETNLKFISFGVIMEFRKLIYKAISTVISDNNATLMTFMTAVSNEKLMSSDVAEPLADFDHVADLLGINSYETKSFFDGISKAACLVNDVLDHAIWDTLPTFFAASLWYLAVDETAIYNPTIDGLENNGQYITTGFLTLLNATRNNPQFSKKEDKELILTETVKITGTILLRMKQKSYEKDFNSKQLNSSISVLKRLIDSVELENIKKKNIIPYFFLESVVGDLAGVKSLNNNNLSLGSVNNIV</sequence>
<organism evidence="2 3">
    <name type="scientific">Clydaea vesicula</name>
    <dbReference type="NCBI Taxonomy" id="447962"/>
    <lineage>
        <taxon>Eukaryota</taxon>
        <taxon>Fungi</taxon>
        <taxon>Fungi incertae sedis</taxon>
        <taxon>Chytridiomycota</taxon>
        <taxon>Chytridiomycota incertae sedis</taxon>
        <taxon>Chytridiomycetes</taxon>
        <taxon>Lobulomycetales</taxon>
        <taxon>Lobulomycetaceae</taxon>
        <taxon>Clydaea</taxon>
    </lineage>
</organism>
<evidence type="ECO:0000313" key="3">
    <source>
        <dbReference type="Proteomes" id="UP001211065"/>
    </source>
</evidence>
<comment type="caution">
    <text evidence="2">The sequence shown here is derived from an EMBL/GenBank/DDBJ whole genome shotgun (WGS) entry which is preliminary data.</text>
</comment>
<protein>
    <submittedName>
        <fullName evidence="2">Uncharacterized protein</fullName>
    </submittedName>
</protein>
<dbReference type="GO" id="GO:0031209">
    <property type="term" value="C:SCAR complex"/>
    <property type="evidence" value="ECO:0007669"/>
    <property type="project" value="TreeGrafter"/>
</dbReference>
<accession>A0AAD5U5I0</accession>
<dbReference type="InterPro" id="IPR019137">
    <property type="entry name" value="Nck-associated_protein-1"/>
</dbReference>
<gene>
    <name evidence="2" type="ORF">HK099_007382</name>
</gene>
<dbReference type="EMBL" id="JADGJW010000071">
    <property type="protein sequence ID" value="KAJ3225095.1"/>
    <property type="molecule type" value="Genomic_DNA"/>
</dbReference>
<dbReference type="GO" id="GO:0030031">
    <property type="term" value="P:cell projection assembly"/>
    <property type="evidence" value="ECO:0007669"/>
    <property type="project" value="TreeGrafter"/>
</dbReference>
<keyword evidence="3" id="KW-1185">Reference proteome</keyword>
<evidence type="ECO:0000256" key="1">
    <source>
        <dbReference type="ARBA" id="ARBA00037947"/>
    </source>
</evidence>
<dbReference type="Proteomes" id="UP001211065">
    <property type="component" value="Unassembled WGS sequence"/>
</dbReference>
<dbReference type="GO" id="GO:0000902">
    <property type="term" value="P:cell morphogenesis"/>
    <property type="evidence" value="ECO:0007669"/>
    <property type="project" value="TreeGrafter"/>
</dbReference>
<reference evidence="2" key="1">
    <citation type="submission" date="2020-05" db="EMBL/GenBank/DDBJ databases">
        <title>Phylogenomic resolution of chytrid fungi.</title>
        <authorList>
            <person name="Stajich J.E."/>
            <person name="Amses K."/>
            <person name="Simmons R."/>
            <person name="Seto K."/>
            <person name="Myers J."/>
            <person name="Bonds A."/>
            <person name="Quandt C.A."/>
            <person name="Barry K."/>
            <person name="Liu P."/>
            <person name="Grigoriev I."/>
            <person name="Longcore J.E."/>
            <person name="James T.Y."/>
        </authorList>
    </citation>
    <scope>NUCLEOTIDE SEQUENCE</scope>
    <source>
        <strain evidence="2">JEL0476</strain>
    </source>
</reference>